<dbReference type="Gene3D" id="3.90.550.10">
    <property type="entry name" value="Spore Coat Polysaccharide Biosynthesis Protein SpsA, Chain A"/>
    <property type="match status" value="1"/>
</dbReference>
<dbReference type="Proteomes" id="UP001500213">
    <property type="component" value="Unassembled WGS sequence"/>
</dbReference>
<dbReference type="PANTHER" id="PTHR40392:SF1">
    <property type="entry name" value="2-PHOSPHO-L-LACTATE GUANYLYLTRANSFERASE"/>
    <property type="match status" value="1"/>
</dbReference>
<feature type="binding site" evidence="5">
    <location>
        <position position="161"/>
    </location>
    <ligand>
        <name>phosphoenolpyruvate</name>
        <dbReference type="ChEBI" id="CHEBI:58702"/>
    </ligand>
</feature>
<name>A0ABP8AW79_9MICO</name>
<comment type="similarity">
    <text evidence="5">Belongs to the CofC family.</text>
</comment>
<reference evidence="7" key="1">
    <citation type="journal article" date="2019" name="Int. J. Syst. Evol. Microbiol.">
        <title>The Global Catalogue of Microorganisms (GCM) 10K type strain sequencing project: providing services to taxonomists for standard genome sequencing and annotation.</title>
        <authorList>
            <consortium name="The Broad Institute Genomics Platform"/>
            <consortium name="The Broad Institute Genome Sequencing Center for Infectious Disease"/>
            <person name="Wu L."/>
            <person name="Ma J."/>
        </authorList>
    </citation>
    <scope>NUCLEOTIDE SEQUENCE [LARGE SCALE GENOMIC DNA]</scope>
    <source>
        <strain evidence="7">JCM 17593</strain>
    </source>
</reference>
<dbReference type="RefSeq" id="WP_344777073.1">
    <property type="nucleotide sequence ID" value="NZ_BAABBX010000015.1"/>
</dbReference>
<evidence type="ECO:0000313" key="6">
    <source>
        <dbReference type="EMBL" id="GAA4191927.1"/>
    </source>
</evidence>
<comment type="function">
    <text evidence="5">Guanylyltransferase that catalyzes the activation of phosphoenolpyruvate (PEP) as enolpyruvoyl-2-diphospho-5'-guanosine, via the condensation of PEP with GTP. It is involved in the biosynthesis of coenzyme F420, a hydride carrier cofactor.</text>
</comment>
<dbReference type="EMBL" id="BAABBX010000015">
    <property type="protein sequence ID" value="GAA4191927.1"/>
    <property type="molecule type" value="Genomic_DNA"/>
</dbReference>
<dbReference type="InterPro" id="IPR029044">
    <property type="entry name" value="Nucleotide-diphossugar_trans"/>
</dbReference>
<comment type="pathway">
    <text evidence="5">Cofactor biosynthesis; coenzyme F420 biosynthesis.</text>
</comment>
<evidence type="ECO:0000313" key="7">
    <source>
        <dbReference type="Proteomes" id="UP001500213"/>
    </source>
</evidence>
<sequence>MSWRVVVPFKGAPNSKSRLAARFDDLARHALALAFLQDVVAAARAAPGVSGVTLVSSEPGLATLFPSDPAHPDAAPVDVTPDPRHGLNGAIAHGIRVARAHDGAAHVAVLLGDLPELTAAELSATLALAAGHPLSYVTDAAGTGTSMITLAPGETAQPRFGAGSAAAHAAGGFVRLEVAAESGLRRDVDAPDDVDRIARPGRFTAAVLAAVVPESAR</sequence>
<keyword evidence="7" id="KW-1185">Reference proteome</keyword>
<proteinExistence type="inferred from homology"/>
<feature type="binding site" evidence="5">
    <location>
        <position position="145"/>
    </location>
    <ligand>
        <name>phosphoenolpyruvate</name>
        <dbReference type="ChEBI" id="CHEBI:58702"/>
    </ligand>
</feature>
<feature type="binding site" evidence="5">
    <location>
        <position position="164"/>
    </location>
    <ligand>
        <name>phosphoenolpyruvate</name>
        <dbReference type="ChEBI" id="CHEBI:58702"/>
    </ligand>
</feature>
<keyword evidence="1 5" id="KW-0808">Transferase</keyword>
<accession>A0ABP8AW79</accession>
<dbReference type="Pfam" id="PF01983">
    <property type="entry name" value="CofC"/>
    <property type="match status" value="1"/>
</dbReference>
<evidence type="ECO:0000256" key="4">
    <source>
        <dbReference type="ARBA" id="ARBA00023134"/>
    </source>
</evidence>
<comment type="caution">
    <text evidence="6">The sequence shown here is derived from an EMBL/GenBank/DDBJ whole genome shotgun (WGS) entry which is preliminary data.</text>
</comment>
<evidence type="ECO:0000256" key="2">
    <source>
        <dbReference type="ARBA" id="ARBA00022695"/>
    </source>
</evidence>
<dbReference type="NCBIfam" id="TIGR03552">
    <property type="entry name" value="F420_cofC"/>
    <property type="match status" value="1"/>
</dbReference>
<dbReference type="SUPFAM" id="SSF53448">
    <property type="entry name" value="Nucleotide-diphospho-sugar transferases"/>
    <property type="match status" value="1"/>
</dbReference>
<keyword evidence="3 5" id="KW-0547">Nucleotide-binding</keyword>
<dbReference type="InterPro" id="IPR002835">
    <property type="entry name" value="CofC"/>
</dbReference>
<organism evidence="6 7">
    <name type="scientific">Gryllotalpicola kribbensis</name>
    <dbReference type="NCBI Taxonomy" id="993084"/>
    <lineage>
        <taxon>Bacteria</taxon>
        <taxon>Bacillati</taxon>
        <taxon>Actinomycetota</taxon>
        <taxon>Actinomycetes</taxon>
        <taxon>Micrococcales</taxon>
        <taxon>Microbacteriaceae</taxon>
        <taxon>Gryllotalpicola</taxon>
    </lineage>
</organism>
<dbReference type="PANTHER" id="PTHR40392">
    <property type="entry name" value="2-PHOSPHO-L-LACTATE GUANYLYLTRANSFERASE"/>
    <property type="match status" value="1"/>
</dbReference>
<protein>
    <recommendedName>
        <fullName evidence="5">Phosphoenolpyruvate guanylyltransferase</fullName>
        <shortName evidence="5">PEP guanylyltransferase</shortName>
        <ecNumber evidence="5">2.7.7.105</ecNumber>
    </recommendedName>
</protein>
<dbReference type="EC" id="2.7.7.105" evidence="5"/>
<dbReference type="HAMAP" id="MF_02114">
    <property type="entry name" value="CofC"/>
    <property type="match status" value="1"/>
</dbReference>
<evidence type="ECO:0000256" key="1">
    <source>
        <dbReference type="ARBA" id="ARBA00022679"/>
    </source>
</evidence>
<keyword evidence="2 5" id="KW-0548">Nucleotidyltransferase</keyword>
<keyword evidence="4 5" id="KW-0342">GTP-binding</keyword>
<gene>
    <name evidence="5" type="primary">fbiD</name>
    <name evidence="6" type="ORF">GCM10022288_23450</name>
</gene>
<evidence type="ECO:0000256" key="3">
    <source>
        <dbReference type="ARBA" id="ARBA00022741"/>
    </source>
</evidence>
<evidence type="ECO:0000256" key="5">
    <source>
        <dbReference type="HAMAP-Rule" id="MF_02114"/>
    </source>
</evidence>
<comment type="catalytic activity">
    <reaction evidence="5">
        <text>phosphoenolpyruvate + GTP + H(+) = enolpyruvoyl-2-diphospho-5'-guanosine + diphosphate</text>
        <dbReference type="Rhea" id="RHEA:30519"/>
        <dbReference type="ChEBI" id="CHEBI:15378"/>
        <dbReference type="ChEBI" id="CHEBI:33019"/>
        <dbReference type="ChEBI" id="CHEBI:37565"/>
        <dbReference type="ChEBI" id="CHEBI:58702"/>
        <dbReference type="ChEBI" id="CHEBI:143701"/>
        <dbReference type="EC" id="2.7.7.105"/>
    </reaction>
</comment>